<sequence length="390" mass="42566">MVLCTFFLNGHCRFGSKCVNDHIDLKTLLKTEVEAAINGKQWLLSCFGPFKESAVLPNFIPDRSFEEVRLSFLEASKNGTAQQHVNELIAQYNDSVTKLNQLKMATPDTIQLVANIYNQSVKPDQKKTTSSTANVFAVSNTTSSPQQQINPFQTSNIFGGSQQQATAMNAGSIFGSSTSNNPFQSSAQSNMFGSAKTQTSPAASNFSFALNQPAAIQPTPQQSIFGSVAQPNQQTSSIFAAPPTGLFSSVLSQPIQQQTNPFSQPTTGNIFGQFNQSQQQPQAVQQNVNLFATPPSANQTPNVFGMQQQPQQQQQQPSAPTGNIFQIQQPNQQQQQTFGGNPFQTQPLKIDDNIYSKPENLTPDELKAFEADSFQLGRIPLIPPPKHLCT</sequence>
<comment type="subcellular location">
    <subcellularLocation>
        <location evidence="1">Nucleus membrane</location>
        <topology evidence="1">Peripheral membrane protein</topology>
        <orientation evidence="1">Cytoplasmic side</orientation>
    </subcellularLocation>
</comment>
<dbReference type="PROSITE" id="PS50103">
    <property type="entry name" value="ZF_C3H1"/>
    <property type="match status" value="1"/>
</dbReference>
<proteinExistence type="predicted"/>
<reference evidence="9 10" key="1">
    <citation type="submission" date="2015-04" db="EMBL/GenBank/DDBJ databases">
        <authorList>
            <person name="Syromyatnikov M.Y."/>
            <person name="Popov V.N."/>
        </authorList>
    </citation>
    <scope>NUCLEOTIDE SEQUENCE [LARGE SCALE GENOMIC DNA]</scope>
</reference>
<evidence type="ECO:0000256" key="7">
    <source>
        <dbReference type="SAM" id="MobiDB-lite"/>
    </source>
</evidence>
<evidence type="ECO:0000256" key="1">
    <source>
        <dbReference type="ARBA" id="ARBA00004335"/>
    </source>
</evidence>
<evidence type="ECO:0000313" key="9">
    <source>
        <dbReference type="EMBL" id="CRL08469.1"/>
    </source>
</evidence>
<feature type="region of interest" description="Disordered" evidence="7">
    <location>
        <begin position="295"/>
        <end position="323"/>
    </location>
</feature>
<protein>
    <recommendedName>
        <fullName evidence="4">Nucleoporin NUP42</fullName>
    </recommendedName>
    <alternativeName>
        <fullName evidence="5">Nucleoporin-like protein 2</fullName>
    </alternativeName>
</protein>
<name>A0A1J1J7Q7_9DIPT</name>
<accession>A0A1J1J7Q7</accession>
<keyword evidence="10" id="KW-1185">Reference proteome</keyword>
<keyword evidence="6" id="KW-0479">Metal-binding</keyword>
<dbReference type="OrthoDB" id="20729at2759"/>
<feature type="compositionally biased region" description="Polar residues" evidence="7">
    <location>
        <begin position="295"/>
        <end position="306"/>
    </location>
</feature>
<dbReference type="GO" id="GO:0031965">
    <property type="term" value="C:nuclear membrane"/>
    <property type="evidence" value="ECO:0007669"/>
    <property type="project" value="UniProtKB-SubCell"/>
</dbReference>
<evidence type="ECO:0000256" key="3">
    <source>
        <dbReference type="ARBA" id="ARBA00037262"/>
    </source>
</evidence>
<keyword evidence="6" id="KW-0863">Zinc-finger</keyword>
<organism evidence="9 10">
    <name type="scientific">Clunio marinus</name>
    <dbReference type="NCBI Taxonomy" id="568069"/>
    <lineage>
        <taxon>Eukaryota</taxon>
        <taxon>Metazoa</taxon>
        <taxon>Ecdysozoa</taxon>
        <taxon>Arthropoda</taxon>
        <taxon>Hexapoda</taxon>
        <taxon>Insecta</taxon>
        <taxon>Pterygota</taxon>
        <taxon>Neoptera</taxon>
        <taxon>Endopterygota</taxon>
        <taxon>Diptera</taxon>
        <taxon>Nematocera</taxon>
        <taxon>Chironomoidea</taxon>
        <taxon>Chironomidae</taxon>
        <taxon>Clunio</taxon>
    </lineage>
</organism>
<evidence type="ECO:0000256" key="2">
    <source>
        <dbReference type="ARBA" id="ARBA00023242"/>
    </source>
</evidence>
<dbReference type="InterPro" id="IPR000571">
    <property type="entry name" value="Znf_CCCH"/>
</dbReference>
<dbReference type="AlphaFoldDB" id="A0A1J1J7Q7"/>
<dbReference type="STRING" id="568069.A0A1J1J7Q7"/>
<evidence type="ECO:0000256" key="4">
    <source>
        <dbReference type="ARBA" id="ARBA00039886"/>
    </source>
</evidence>
<evidence type="ECO:0000256" key="6">
    <source>
        <dbReference type="PROSITE-ProRule" id="PRU00723"/>
    </source>
</evidence>
<dbReference type="Proteomes" id="UP000183832">
    <property type="component" value="Unassembled WGS sequence"/>
</dbReference>
<comment type="function">
    <text evidence="3">Required for the export of mRNAs containing poly(A) tails from the nucleus into the cytoplasm.</text>
</comment>
<evidence type="ECO:0000259" key="8">
    <source>
        <dbReference type="PROSITE" id="PS50103"/>
    </source>
</evidence>
<dbReference type="GO" id="GO:0008270">
    <property type="term" value="F:zinc ion binding"/>
    <property type="evidence" value="ECO:0007669"/>
    <property type="project" value="UniProtKB-KW"/>
</dbReference>
<dbReference type="EMBL" id="CVRI01000075">
    <property type="protein sequence ID" value="CRL08469.1"/>
    <property type="molecule type" value="Genomic_DNA"/>
</dbReference>
<evidence type="ECO:0000256" key="5">
    <source>
        <dbReference type="ARBA" id="ARBA00042384"/>
    </source>
</evidence>
<feature type="compositionally biased region" description="Low complexity" evidence="7">
    <location>
        <begin position="307"/>
        <end position="323"/>
    </location>
</feature>
<dbReference type="InterPro" id="IPR051767">
    <property type="entry name" value="Nucleoporin_NUP42"/>
</dbReference>
<dbReference type="PANTHER" id="PTHR46527:SF1">
    <property type="entry name" value="NUCLEOPORIN NUP42"/>
    <property type="match status" value="1"/>
</dbReference>
<feature type="zinc finger region" description="C3H1-type" evidence="6">
    <location>
        <begin position="1"/>
        <end position="25"/>
    </location>
</feature>
<dbReference type="PANTHER" id="PTHR46527">
    <property type="entry name" value="NUCLEOPORIN-LIKE PROTEIN 2"/>
    <property type="match status" value="1"/>
</dbReference>
<keyword evidence="2" id="KW-0539">Nucleus</keyword>
<gene>
    <name evidence="9" type="ORF">CLUMA_CG021384</name>
</gene>
<evidence type="ECO:0000313" key="10">
    <source>
        <dbReference type="Proteomes" id="UP000183832"/>
    </source>
</evidence>
<keyword evidence="6" id="KW-0862">Zinc</keyword>
<feature type="domain" description="C3H1-type" evidence="8">
    <location>
        <begin position="1"/>
        <end position="25"/>
    </location>
</feature>